<reference evidence="2" key="1">
    <citation type="journal article" date="2015" name="Insect Biochem. Mol. Biol.">
        <title>A reference gene set for chemosensory receptor genes of Manduca sexta.</title>
        <authorList>
            <person name="Koenig C."/>
            <person name="Hirsh A."/>
            <person name="Bucks S."/>
            <person name="Klinner C."/>
            <person name="Vogel H."/>
            <person name="Shukla A."/>
            <person name="Mansfield J.H."/>
            <person name="Morton B."/>
            <person name="Hansson B.S."/>
            <person name="Grosse-Wilde E."/>
        </authorList>
    </citation>
    <scope>NUCLEOTIDE SEQUENCE</scope>
</reference>
<keyword evidence="1" id="KW-1133">Transmembrane helix</keyword>
<protein>
    <submittedName>
        <fullName evidence="2">Gustatory receptor 26</fullName>
    </submittedName>
</protein>
<proteinExistence type="evidence at transcript level"/>
<dbReference type="AlphaFoldDB" id="A0A5K8B216"/>
<feature type="transmembrane region" description="Helical" evidence="1">
    <location>
        <begin position="108"/>
        <end position="127"/>
    </location>
</feature>
<accession>A0A5K8B216</accession>
<dbReference type="OrthoDB" id="7489104at2759"/>
<dbReference type="EMBL" id="JH668396">
    <property type="protein sequence ID" value="KAG6450994.1"/>
    <property type="molecule type" value="Genomic_DNA"/>
</dbReference>
<sequence length="282" mass="33429">MPDQLACNIDFYLYIRFFCGFYHEFQTSTPMRWLARLCCLLICASITFCYNLLVYDYIVLKILACISSMEYILYMLISLLKSNKYLLQYYKKTSFIDISVSTYRLMRVCLVGYICVVFLMMLSYFSRILILHEENNVAKCVDALIDFIMWFSMIIGRSPLLFVFVLVYTRVRVMRQTLQSNDFDCRILGQHHPRRYIQMYEAIMDGLEAIDGTVKLQVTDILHICSTRDREEIQKLFLFLKRNPFEYSLWRVVPLNVCSLLSYLSFTVTTVIAILQIRTWTT</sequence>
<dbReference type="EMBL" id="LN885219">
    <property type="protein sequence ID" value="CUQ99367.1"/>
    <property type="molecule type" value="mRNA"/>
</dbReference>
<keyword evidence="1" id="KW-0812">Transmembrane</keyword>
<keyword evidence="4" id="KW-1185">Reference proteome</keyword>
<organism evidence="2">
    <name type="scientific">Manduca sexta</name>
    <name type="common">Tobacco hawkmoth</name>
    <name type="synonym">Tobacco hornworm</name>
    <dbReference type="NCBI Taxonomy" id="7130"/>
    <lineage>
        <taxon>Eukaryota</taxon>
        <taxon>Metazoa</taxon>
        <taxon>Ecdysozoa</taxon>
        <taxon>Arthropoda</taxon>
        <taxon>Hexapoda</taxon>
        <taxon>Insecta</taxon>
        <taxon>Pterygota</taxon>
        <taxon>Neoptera</taxon>
        <taxon>Endopterygota</taxon>
        <taxon>Lepidoptera</taxon>
        <taxon>Glossata</taxon>
        <taxon>Ditrysia</taxon>
        <taxon>Bombycoidea</taxon>
        <taxon>Sphingidae</taxon>
        <taxon>Sphinginae</taxon>
        <taxon>Sphingini</taxon>
        <taxon>Manduca</taxon>
    </lineage>
</organism>
<dbReference type="Proteomes" id="UP000791440">
    <property type="component" value="Unassembled WGS sequence"/>
</dbReference>
<evidence type="ECO:0000313" key="3">
    <source>
        <dbReference type="EMBL" id="KAG6450994.1"/>
    </source>
</evidence>
<dbReference type="EMBL" id="JH668396">
    <property type="protein sequence ID" value="KAG6450995.1"/>
    <property type="molecule type" value="Genomic_DNA"/>
</dbReference>
<feature type="transmembrane region" description="Helical" evidence="1">
    <location>
        <begin position="252"/>
        <end position="277"/>
    </location>
</feature>
<feature type="transmembrane region" description="Helical" evidence="1">
    <location>
        <begin position="59"/>
        <end position="80"/>
    </location>
</feature>
<reference evidence="3" key="2">
    <citation type="journal article" date="2016" name="Insect Biochem. Mol. Biol.">
        <title>Multifaceted biological insights from a draft genome sequence of the tobacco hornworm moth, Manduca sexta.</title>
        <authorList>
            <person name="Kanost M.R."/>
            <person name="Arrese E.L."/>
            <person name="Cao X."/>
            <person name="Chen Y.R."/>
            <person name="Chellapilla S."/>
            <person name="Goldsmith M.R."/>
            <person name="Grosse-Wilde E."/>
            <person name="Heckel D.G."/>
            <person name="Herndon N."/>
            <person name="Jiang H."/>
            <person name="Papanicolaou A."/>
            <person name="Qu J."/>
            <person name="Soulages J.L."/>
            <person name="Vogel H."/>
            <person name="Walters J."/>
            <person name="Waterhouse R.M."/>
            <person name="Ahn S.J."/>
            <person name="Almeida F.C."/>
            <person name="An C."/>
            <person name="Aqrawi P."/>
            <person name="Bretschneider A."/>
            <person name="Bryant W.B."/>
            <person name="Bucks S."/>
            <person name="Chao H."/>
            <person name="Chevignon G."/>
            <person name="Christen J.M."/>
            <person name="Clarke D.F."/>
            <person name="Dittmer N.T."/>
            <person name="Ferguson L.C.F."/>
            <person name="Garavelou S."/>
            <person name="Gordon K.H.J."/>
            <person name="Gunaratna R.T."/>
            <person name="Han Y."/>
            <person name="Hauser F."/>
            <person name="He Y."/>
            <person name="Heidel-Fischer H."/>
            <person name="Hirsh A."/>
            <person name="Hu Y."/>
            <person name="Jiang H."/>
            <person name="Kalra D."/>
            <person name="Klinner C."/>
            <person name="Konig C."/>
            <person name="Kovar C."/>
            <person name="Kroll A.R."/>
            <person name="Kuwar S.S."/>
            <person name="Lee S.L."/>
            <person name="Lehman R."/>
            <person name="Li K."/>
            <person name="Li Z."/>
            <person name="Liang H."/>
            <person name="Lovelace S."/>
            <person name="Lu Z."/>
            <person name="Mansfield J.H."/>
            <person name="McCulloch K.J."/>
            <person name="Mathew T."/>
            <person name="Morton B."/>
            <person name="Muzny D.M."/>
            <person name="Neunemann D."/>
            <person name="Ongeri F."/>
            <person name="Pauchet Y."/>
            <person name="Pu L.L."/>
            <person name="Pyrousis I."/>
            <person name="Rao X.J."/>
            <person name="Redding A."/>
            <person name="Roesel C."/>
            <person name="Sanchez-Gracia A."/>
            <person name="Schaack S."/>
            <person name="Shukla A."/>
            <person name="Tetreau G."/>
            <person name="Wang Y."/>
            <person name="Xiong G.H."/>
            <person name="Traut W."/>
            <person name="Walsh T.K."/>
            <person name="Worley K.C."/>
            <person name="Wu D."/>
            <person name="Wu W."/>
            <person name="Wu Y.Q."/>
            <person name="Zhang X."/>
            <person name="Zou Z."/>
            <person name="Zucker H."/>
            <person name="Briscoe A.D."/>
            <person name="Burmester T."/>
            <person name="Clem R.J."/>
            <person name="Feyereisen R."/>
            <person name="Grimmelikhuijzen C.J.P."/>
            <person name="Hamodrakas S.J."/>
            <person name="Hansson B.S."/>
            <person name="Huguet E."/>
            <person name="Jermiin L.S."/>
            <person name="Lan Q."/>
            <person name="Lehman H.K."/>
            <person name="Lorenzen M."/>
            <person name="Merzendorfer H."/>
            <person name="Michalopoulos I."/>
            <person name="Morton D.B."/>
            <person name="Muthukrishnan S."/>
            <person name="Oakeshott J.G."/>
            <person name="Palmer W."/>
            <person name="Park Y."/>
            <person name="Passarelli A.L."/>
            <person name="Rozas J."/>
            <person name="Schwartz L.M."/>
            <person name="Smith W."/>
            <person name="Southgate A."/>
            <person name="Vilcinskas A."/>
            <person name="Vogt R."/>
            <person name="Wang P."/>
            <person name="Werren J."/>
            <person name="Yu X.Q."/>
            <person name="Zhou J.J."/>
            <person name="Brown S.J."/>
            <person name="Scherer S.E."/>
            <person name="Richards S."/>
            <person name="Blissard G.W."/>
        </authorList>
    </citation>
    <scope>NUCLEOTIDE SEQUENCE</scope>
</reference>
<keyword evidence="1" id="KW-0472">Membrane</keyword>
<feature type="transmembrane region" description="Helical" evidence="1">
    <location>
        <begin position="147"/>
        <end position="168"/>
    </location>
</feature>
<evidence type="ECO:0000313" key="2">
    <source>
        <dbReference type="EMBL" id="CUQ99367.1"/>
    </source>
</evidence>
<evidence type="ECO:0000313" key="4">
    <source>
        <dbReference type="Proteomes" id="UP000791440"/>
    </source>
</evidence>
<reference evidence="3" key="3">
    <citation type="submission" date="2020-12" db="EMBL/GenBank/DDBJ databases">
        <authorList>
            <person name="Kanost M."/>
        </authorList>
    </citation>
    <scope>NUCLEOTIDE SEQUENCE</scope>
</reference>
<feature type="transmembrane region" description="Helical" evidence="1">
    <location>
        <begin position="33"/>
        <end position="53"/>
    </location>
</feature>
<gene>
    <name evidence="2" type="primary">GR26</name>
    <name evidence="3" type="ORF">O3G_MSEX006850</name>
</gene>
<keyword evidence="2" id="KW-0675">Receptor</keyword>
<evidence type="ECO:0000256" key="1">
    <source>
        <dbReference type="SAM" id="Phobius"/>
    </source>
</evidence>
<name>A0A5K8B216_MANSE</name>